<evidence type="ECO:0000313" key="3">
    <source>
        <dbReference type="Proteomes" id="UP000799424"/>
    </source>
</evidence>
<accession>A0A6A7A3F2</accession>
<dbReference type="AlphaFoldDB" id="A0A6A7A3F2"/>
<feature type="compositionally biased region" description="Basic and acidic residues" evidence="1">
    <location>
        <begin position="97"/>
        <end position="107"/>
    </location>
</feature>
<feature type="compositionally biased region" description="Basic residues" evidence="1">
    <location>
        <begin position="64"/>
        <end position="75"/>
    </location>
</feature>
<organism evidence="2 3">
    <name type="scientific">Ophiobolus disseminans</name>
    <dbReference type="NCBI Taxonomy" id="1469910"/>
    <lineage>
        <taxon>Eukaryota</taxon>
        <taxon>Fungi</taxon>
        <taxon>Dikarya</taxon>
        <taxon>Ascomycota</taxon>
        <taxon>Pezizomycotina</taxon>
        <taxon>Dothideomycetes</taxon>
        <taxon>Pleosporomycetidae</taxon>
        <taxon>Pleosporales</taxon>
        <taxon>Pleosporineae</taxon>
        <taxon>Phaeosphaeriaceae</taxon>
        <taxon>Ophiobolus</taxon>
    </lineage>
</organism>
<reference evidence="2" key="1">
    <citation type="journal article" date="2020" name="Stud. Mycol.">
        <title>101 Dothideomycetes genomes: a test case for predicting lifestyles and emergence of pathogens.</title>
        <authorList>
            <person name="Haridas S."/>
            <person name="Albert R."/>
            <person name="Binder M."/>
            <person name="Bloem J."/>
            <person name="Labutti K."/>
            <person name="Salamov A."/>
            <person name="Andreopoulos B."/>
            <person name="Baker S."/>
            <person name="Barry K."/>
            <person name="Bills G."/>
            <person name="Bluhm B."/>
            <person name="Cannon C."/>
            <person name="Castanera R."/>
            <person name="Culley D."/>
            <person name="Daum C."/>
            <person name="Ezra D."/>
            <person name="Gonzalez J."/>
            <person name="Henrissat B."/>
            <person name="Kuo A."/>
            <person name="Liang C."/>
            <person name="Lipzen A."/>
            <person name="Lutzoni F."/>
            <person name="Magnuson J."/>
            <person name="Mondo S."/>
            <person name="Nolan M."/>
            <person name="Ohm R."/>
            <person name="Pangilinan J."/>
            <person name="Park H.-J."/>
            <person name="Ramirez L."/>
            <person name="Alfaro M."/>
            <person name="Sun H."/>
            <person name="Tritt A."/>
            <person name="Yoshinaga Y."/>
            <person name="Zwiers L.-H."/>
            <person name="Turgeon B."/>
            <person name="Goodwin S."/>
            <person name="Spatafora J."/>
            <person name="Crous P."/>
            <person name="Grigoriev I."/>
        </authorList>
    </citation>
    <scope>NUCLEOTIDE SEQUENCE</scope>
    <source>
        <strain evidence="2">CBS 113818</strain>
    </source>
</reference>
<evidence type="ECO:0000313" key="2">
    <source>
        <dbReference type="EMBL" id="KAF2827821.1"/>
    </source>
</evidence>
<feature type="region of interest" description="Disordered" evidence="1">
    <location>
        <begin position="97"/>
        <end position="133"/>
    </location>
</feature>
<name>A0A6A7A3F2_9PLEO</name>
<sequence length="365" mass="41427">MMRVLRESKPINQTMMLLRDKFRMLEEAWTDKYSTGTSQQGAGSSQKRPRASDAGEPQSTFQSKRARLNKSKGRANIKTVEIQTEREVGMELLVKLDHPGENEHEVESDGDNENEQEVESDGDSESSEEEIESRITARSEIWAAQWTKVKSFRRKQHLLSAVGSYAISCPTIEDRYPGLEGQLRLDIMFLPKYTENDGILEAHLNLGLFNGTIALGLNSDSFDIWCCRQSRSTNTPNEETQKLKELSRAARTKLPVDESSGSSLKIAPVDFDLSQPLSFIGEFRCQDDRKLFMRPSQTFADACSIDFLDTLGLSFSGEIYLPMLDTKPVGFEGFKLQERATRSGWRAWSEYETVNIRYGSEWNKS</sequence>
<feature type="compositionally biased region" description="Low complexity" evidence="1">
    <location>
        <begin position="34"/>
        <end position="46"/>
    </location>
</feature>
<keyword evidence="3" id="KW-1185">Reference proteome</keyword>
<gene>
    <name evidence="2" type="ORF">CC86DRAFT_369051</name>
</gene>
<protein>
    <submittedName>
        <fullName evidence="2">Uncharacterized protein</fullName>
    </submittedName>
</protein>
<feature type="region of interest" description="Disordered" evidence="1">
    <location>
        <begin position="33"/>
        <end position="82"/>
    </location>
</feature>
<dbReference type="Proteomes" id="UP000799424">
    <property type="component" value="Unassembled WGS sequence"/>
</dbReference>
<feature type="compositionally biased region" description="Acidic residues" evidence="1">
    <location>
        <begin position="108"/>
        <end position="131"/>
    </location>
</feature>
<proteinExistence type="predicted"/>
<evidence type="ECO:0000256" key="1">
    <source>
        <dbReference type="SAM" id="MobiDB-lite"/>
    </source>
</evidence>
<dbReference type="OrthoDB" id="3800872at2759"/>
<dbReference type="EMBL" id="MU006223">
    <property type="protein sequence ID" value="KAF2827821.1"/>
    <property type="molecule type" value="Genomic_DNA"/>
</dbReference>